<evidence type="ECO:0000313" key="1">
    <source>
        <dbReference type="EMBL" id="CEJ58606.1"/>
    </source>
</evidence>
<gene>
    <name evidence="1" type="ORF">PMG11_07258</name>
</gene>
<dbReference type="EMBL" id="CDHK01000006">
    <property type="protein sequence ID" value="CEJ58606.1"/>
    <property type="molecule type" value="Genomic_DNA"/>
</dbReference>
<reference evidence="2" key="1">
    <citation type="journal article" date="2015" name="Genome Announc.">
        <title>Draft genome sequence of the fungus Penicillium brasilianum MG11.</title>
        <authorList>
            <person name="Horn F."/>
            <person name="Linde J."/>
            <person name="Mattern D.J."/>
            <person name="Walther G."/>
            <person name="Guthke R."/>
            <person name="Brakhage A.A."/>
            <person name="Valiante V."/>
        </authorList>
    </citation>
    <scope>NUCLEOTIDE SEQUENCE [LARGE SCALE GENOMIC DNA]</scope>
    <source>
        <strain evidence="2">MG11</strain>
    </source>
</reference>
<evidence type="ECO:0000313" key="2">
    <source>
        <dbReference type="Proteomes" id="UP000042958"/>
    </source>
</evidence>
<protein>
    <submittedName>
        <fullName evidence="1">Uncharacterized protein</fullName>
    </submittedName>
</protein>
<sequence length="126" mass="14768">MAPLYPQLMNAFGRNYRDLLQDFHEQSCPRKISLDPLISWFHTFANKEIGVHMLRSRYEFSLATLQSEIVISWIDMVKRAPFHKTQFDTVWSEVSDFGIKDRDGRAIVKKNKKSGWSGDQRSSQEE</sequence>
<name>A0A0F7TS27_PENBI</name>
<proteinExistence type="predicted"/>
<dbReference type="AlphaFoldDB" id="A0A0F7TS27"/>
<accession>A0A0F7TS27</accession>
<keyword evidence="2" id="KW-1185">Reference proteome</keyword>
<dbReference type="Proteomes" id="UP000042958">
    <property type="component" value="Unassembled WGS sequence"/>
</dbReference>
<organism evidence="1 2">
    <name type="scientific">Penicillium brasilianum</name>
    <dbReference type="NCBI Taxonomy" id="104259"/>
    <lineage>
        <taxon>Eukaryota</taxon>
        <taxon>Fungi</taxon>
        <taxon>Dikarya</taxon>
        <taxon>Ascomycota</taxon>
        <taxon>Pezizomycotina</taxon>
        <taxon>Eurotiomycetes</taxon>
        <taxon>Eurotiomycetidae</taxon>
        <taxon>Eurotiales</taxon>
        <taxon>Aspergillaceae</taxon>
        <taxon>Penicillium</taxon>
    </lineage>
</organism>